<dbReference type="InterPro" id="IPR003439">
    <property type="entry name" value="ABC_transporter-like_ATP-bd"/>
</dbReference>
<dbReference type="PANTHER" id="PTHR42939:SF1">
    <property type="entry name" value="ABC TRANSPORTER ATP-BINDING PROTEIN ALBC-RELATED"/>
    <property type="match status" value="1"/>
</dbReference>
<dbReference type="SUPFAM" id="SSF52540">
    <property type="entry name" value="P-loop containing nucleoside triphosphate hydrolases"/>
    <property type="match status" value="1"/>
</dbReference>
<keyword evidence="1" id="KW-0813">Transport</keyword>
<dbReference type="PROSITE" id="PS00211">
    <property type="entry name" value="ABC_TRANSPORTER_1"/>
    <property type="match status" value="1"/>
</dbReference>
<dbReference type="PANTHER" id="PTHR42939">
    <property type="entry name" value="ABC TRANSPORTER ATP-BINDING PROTEIN ALBC-RELATED"/>
    <property type="match status" value="1"/>
</dbReference>
<evidence type="ECO:0000256" key="2">
    <source>
        <dbReference type="ARBA" id="ARBA00022741"/>
    </source>
</evidence>
<sequence>MGFIGKNGAGKTTTLKACLGIIGIDEGEILLDGTSVLKEPMACKRKMAYVPDNPQLDEYMTGLQYLNFICDIYEVPSKMRKQNFEKLASAFQMGPHLNNLISSYSHGMKQKLALIAAFSHTPKLLILDEPFVGLDPEAFVILKEQMKELCASGNSVLFSSHILDVVEKVCNKVSVIKHGQLLYSGRTTEIVGTKGFGRSIYGDEWR</sequence>
<evidence type="ECO:0000256" key="1">
    <source>
        <dbReference type="ARBA" id="ARBA00022448"/>
    </source>
</evidence>
<dbReference type="GO" id="GO:0005524">
    <property type="term" value="F:ATP binding"/>
    <property type="evidence" value="ECO:0007669"/>
    <property type="project" value="UniProtKB-KW"/>
</dbReference>
<reference evidence="5 6" key="2">
    <citation type="submission" date="2010-03" db="EMBL/GenBank/DDBJ databases">
        <authorList>
            <person name="Pajon A."/>
        </authorList>
    </citation>
    <scope>NUCLEOTIDE SEQUENCE [LARGE SCALE GENOMIC DNA]</scope>
    <source>
        <strain evidence="5 6">L2-14</strain>
    </source>
</reference>
<gene>
    <name evidence="5" type="ORF">RTO_12810</name>
</gene>
<dbReference type="EMBL" id="FP929055">
    <property type="protein sequence ID" value="CBL25914.1"/>
    <property type="molecule type" value="Genomic_DNA"/>
</dbReference>
<dbReference type="GO" id="GO:0016887">
    <property type="term" value="F:ATP hydrolysis activity"/>
    <property type="evidence" value="ECO:0007669"/>
    <property type="project" value="InterPro"/>
</dbReference>
<organism evidence="5 6">
    <name type="scientific">[Ruminococcus] torques L2-14</name>
    <dbReference type="NCBI Taxonomy" id="657313"/>
    <lineage>
        <taxon>Bacteria</taxon>
        <taxon>Bacillati</taxon>
        <taxon>Bacillota</taxon>
        <taxon>Clostridia</taxon>
        <taxon>Lachnospirales</taxon>
        <taxon>Lachnospiraceae</taxon>
        <taxon>Mediterraneibacter</taxon>
    </lineage>
</organism>
<dbReference type="InterPro" id="IPR027417">
    <property type="entry name" value="P-loop_NTPase"/>
</dbReference>
<dbReference type="AlphaFoldDB" id="D4M3V2"/>
<dbReference type="HOGENOM" id="CLU_000604_1_2_9"/>
<dbReference type="Gene3D" id="3.40.50.300">
    <property type="entry name" value="P-loop containing nucleotide triphosphate hydrolases"/>
    <property type="match status" value="1"/>
</dbReference>
<accession>D4M3V2</accession>
<keyword evidence="2" id="KW-0547">Nucleotide-binding</keyword>
<feature type="domain" description="ABC transporter" evidence="4">
    <location>
        <begin position="1"/>
        <end position="203"/>
    </location>
</feature>
<dbReference type="PROSITE" id="PS50893">
    <property type="entry name" value="ABC_TRANSPORTER_2"/>
    <property type="match status" value="1"/>
</dbReference>
<protein>
    <submittedName>
        <fullName evidence="5">ABC-type multidrug transport system, ATPase component</fullName>
    </submittedName>
</protein>
<dbReference type="SMART" id="SM00382">
    <property type="entry name" value="AAA"/>
    <property type="match status" value="1"/>
</dbReference>
<evidence type="ECO:0000256" key="3">
    <source>
        <dbReference type="ARBA" id="ARBA00022840"/>
    </source>
</evidence>
<dbReference type="Pfam" id="PF00005">
    <property type="entry name" value="ABC_tran"/>
    <property type="match status" value="1"/>
</dbReference>
<name>D4M3V2_9FIRM</name>
<dbReference type="PATRIC" id="fig|657313.3.peg.1066"/>
<dbReference type="InterPro" id="IPR003593">
    <property type="entry name" value="AAA+_ATPase"/>
</dbReference>
<evidence type="ECO:0000259" key="4">
    <source>
        <dbReference type="PROSITE" id="PS50893"/>
    </source>
</evidence>
<proteinExistence type="predicted"/>
<dbReference type="Proteomes" id="UP000008956">
    <property type="component" value="Chromosome"/>
</dbReference>
<reference evidence="5 6" key="1">
    <citation type="submission" date="2010-03" db="EMBL/GenBank/DDBJ databases">
        <title>The genome sequence of Ruminococcus torques L2-14.</title>
        <authorList>
            <consortium name="metaHIT consortium -- http://www.metahit.eu/"/>
            <person name="Pajon A."/>
            <person name="Turner K."/>
            <person name="Parkhill J."/>
            <person name="Duncan S."/>
            <person name="Flint H."/>
        </authorList>
    </citation>
    <scope>NUCLEOTIDE SEQUENCE [LARGE SCALE GENOMIC DNA]</scope>
    <source>
        <strain evidence="5 6">L2-14</strain>
    </source>
</reference>
<dbReference type="InterPro" id="IPR017871">
    <property type="entry name" value="ABC_transporter-like_CS"/>
</dbReference>
<dbReference type="TCDB" id="3.A.1.147.4">
    <property type="family name" value="the atp-binding cassette (abc) superfamily"/>
</dbReference>
<dbReference type="CDD" id="cd03230">
    <property type="entry name" value="ABC_DR_subfamily_A"/>
    <property type="match status" value="1"/>
</dbReference>
<evidence type="ECO:0000313" key="6">
    <source>
        <dbReference type="Proteomes" id="UP000008956"/>
    </source>
</evidence>
<evidence type="ECO:0000313" key="5">
    <source>
        <dbReference type="EMBL" id="CBL25914.1"/>
    </source>
</evidence>
<keyword evidence="3" id="KW-0067">ATP-binding</keyword>
<dbReference type="InterPro" id="IPR051782">
    <property type="entry name" value="ABC_Transporter_VariousFunc"/>
</dbReference>
<dbReference type="KEGG" id="rto:RTO_12810"/>